<sequence length="451" mass="48517">MTSQPQHATGHLDCSNYSTDTHTDTHTLISSNLTSRKPSHSQPQNQPPFQQPPSQHPNAKPPTMPPSLIVKIMIGMIGAFAFLQVYSIQAILPIMMQAFSATETQVGMTVAATVIAIALMSPFMGMLSDAVGRKNIIVASIAFMAIPTMMIGLSDSLSSIIIWRFMQGLAVPGITVVTIAYVGEEYAGKEMAKMMSYYVSGTVFGGFLGRFILGHLEELIGWEKGFVFMGMLTVLGAGLVAWLLPRSRHFHANPNFTSALHMLSKHVRNRYVVTAGLLGACVLFSLVGCFTYVNLHLADAPYNLSSAGLANIFAVYLIGVVVTPIASSLIAKYGAARMVRVAVMISMMGVLMTLAAPISLVIVALAVMSTGVFITQSATITYIAVNVKEGRSLASGLYYMAYYIGGSIGAWACGLAYAQGKWLYTVYTLLAVQVIALLIAFFGLIKIPIKR</sequence>
<dbReference type="Pfam" id="PF07690">
    <property type="entry name" value="MFS_1"/>
    <property type="match status" value="1"/>
</dbReference>
<feature type="transmembrane region" description="Helical" evidence="9">
    <location>
        <begin position="338"/>
        <end position="356"/>
    </location>
</feature>
<dbReference type="Proteomes" id="UP000229340">
    <property type="component" value="Chromosome"/>
</dbReference>
<protein>
    <submittedName>
        <fullName evidence="11">MFS transporter</fullName>
    </submittedName>
</protein>
<evidence type="ECO:0000313" key="12">
    <source>
        <dbReference type="Proteomes" id="UP000229340"/>
    </source>
</evidence>
<dbReference type="Gene3D" id="1.20.1250.20">
    <property type="entry name" value="MFS general substrate transporter like domains"/>
    <property type="match status" value="1"/>
</dbReference>
<feature type="region of interest" description="Disordered" evidence="8">
    <location>
        <begin position="1"/>
        <end position="62"/>
    </location>
</feature>
<evidence type="ECO:0000256" key="4">
    <source>
        <dbReference type="ARBA" id="ARBA00022475"/>
    </source>
</evidence>
<feature type="transmembrane region" description="Helical" evidence="9">
    <location>
        <begin position="225"/>
        <end position="244"/>
    </location>
</feature>
<evidence type="ECO:0000313" key="11">
    <source>
        <dbReference type="EMBL" id="ATR78912.1"/>
    </source>
</evidence>
<dbReference type="InterPro" id="IPR011701">
    <property type="entry name" value="MFS"/>
</dbReference>
<keyword evidence="7 9" id="KW-0472">Membrane</keyword>
<feature type="transmembrane region" description="Helical" evidence="9">
    <location>
        <begin position="195"/>
        <end position="213"/>
    </location>
</feature>
<keyword evidence="3" id="KW-0813">Transport</keyword>
<evidence type="ECO:0000256" key="7">
    <source>
        <dbReference type="ARBA" id="ARBA00023136"/>
    </source>
</evidence>
<feature type="transmembrane region" description="Helical" evidence="9">
    <location>
        <begin position="68"/>
        <end position="86"/>
    </location>
</feature>
<feature type="transmembrane region" description="Helical" evidence="9">
    <location>
        <begin position="136"/>
        <end position="154"/>
    </location>
</feature>
<evidence type="ECO:0000256" key="2">
    <source>
        <dbReference type="ARBA" id="ARBA00008335"/>
    </source>
</evidence>
<dbReference type="PANTHER" id="PTHR43271">
    <property type="entry name" value="BLL2771 PROTEIN"/>
    <property type="match status" value="1"/>
</dbReference>
<dbReference type="STRING" id="34062.AXE82_02520"/>
<dbReference type="PANTHER" id="PTHR43271:SF2">
    <property type="entry name" value="BLL2771 PROTEIN"/>
    <property type="match status" value="1"/>
</dbReference>
<feature type="transmembrane region" description="Helical" evidence="9">
    <location>
        <begin position="313"/>
        <end position="331"/>
    </location>
</feature>
<feature type="transmembrane region" description="Helical" evidence="9">
    <location>
        <begin position="271"/>
        <end position="293"/>
    </location>
</feature>
<name>A0A2D2LV45_FAUOS</name>
<comment type="similarity">
    <text evidence="2">Belongs to the major facilitator superfamily.</text>
</comment>
<dbReference type="SUPFAM" id="SSF103473">
    <property type="entry name" value="MFS general substrate transporter"/>
    <property type="match status" value="1"/>
</dbReference>
<evidence type="ECO:0000256" key="3">
    <source>
        <dbReference type="ARBA" id="ARBA00022448"/>
    </source>
</evidence>
<evidence type="ECO:0000256" key="9">
    <source>
        <dbReference type="SAM" id="Phobius"/>
    </source>
</evidence>
<dbReference type="InterPro" id="IPR036259">
    <property type="entry name" value="MFS_trans_sf"/>
</dbReference>
<feature type="domain" description="Major facilitator superfamily (MFS) profile" evidence="10">
    <location>
        <begin position="67"/>
        <end position="448"/>
    </location>
</feature>
<feature type="compositionally biased region" description="Pro residues" evidence="8">
    <location>
        <begin position="45"/>
        <end position="62"/>
    </location>
</feature>
<feature type="transmembrane region" description="Helical" evidence="9">
    <location>
        <begin position="106"/>
        <end position="124"/>
    </location>
</feature>
<dbReference type="GO" id="GO:0005886">
    <property type="term" value="C:plasma membrane"/>
    <property type="evidence" value="ECO:0007669"/>
    <property type="project" value="UniProtKB-SubCell"/>
</dbReference>
<dbReference type="PROSITE" id="PS50850">
    <property type="entry name" value="MFS"/>
    <property type="match status" value="1"/>
</dbReference>
<feature type="transmembrane region" description="Helical" evidence="9">
    <location>
        <begin position="397"/>
        <end position="418"/>
    </location>
</feature>
<organism evidence="11 12">
    <name type="scientific">Faucicola osloensis</name>
    <name type="common">Moraxella osloensis</name>
    <dbReference type="NCBI Taxonomy" id="34062"/>
    <lineage>
        <taxon>Bacteria</taxon>
        <taxon>Pseudomonadati</taxon>
        <taxon>Pseudomonadota</taxon>
        <taxon>Gammaproteobacteria</taxon>
        <taxon>Moraxellales</taxon>
        <taxon>Moraxellaceae</taxon>
        <taxon>Faucicola</taxon>
    </lineage>
</organism>
<accession>A0A2D2LV45</accession>
<feature type="compositionally biased region" description="Polar residues" evidence="8">
    <location>
        <begin position="15"/>
        <end position="36"/>
    </location>
</feature>
<gene>
    <name evidence="11" type="ORF">NP7_06365</name>
</gene>
<keyword evidence="6 9" id="KW-1133">Transmembrane helix</keyword>
<feature type="transmembrane region" description="Helical" evidence="9">
    <location>
        <begin position="424"/>
        <end position="445"/>
    </location>
</feature>
<keyword evidence="5 9" id="KW-0812">Transmembrane</keyword>
<dbReference type="GO" id="GO:0022857">
    <property type="term" value="F:transmembrane transporter activity"/>
    <property type="evidence" value="ECO:0007669"/>
    <property type="project" value="InterPro"/>
</dbReference>
<evidence type="ECO:0000256" key="5">
    <source>
        <dbReference type="ARBA" id="ARBA00022692"/>
    </source>
</evidence>
<comment type="subcellular location">
    <subcellularLocation>
        <location evidence="1">Cell membrane</location>
        <topology evidence="1">Multi-pass membrane protein</topology>
    </subcellularLocation>
</comment>
<evidence type="ECO:0000259" key="10">
    <source>
        <dbReference type="PROSITE" id="PS50850"/>
    </source>
</evidence>
<dbReference type="InterPro" id="IPR020846">
    <property type="entry name" value="MFS_dom"/>
</dbReference>
<dbReference type="PROSITE" id="PS00216">
    <property type="entry name" value="SUGAR_TRANSPORT_1"/>
    <property type="match status" value="1"/>
</dbReference>
<reference evidence="12" key="1">
    <citation type="submission" date="2017-11" db="EMBL/GenBank/DDBJ databases">
        <title>Complete genome sequence of Moraxella osloensis NP7 isolated from human skin.</title>
        <authorList>
            <person name="Lee K."/>
            <person name="Lim J.Y."/>
            <person name="Hwang I."/>
        </authorList>
    </citation>
    <scope>NUCLEOTIDE SEQUENCE [LARGE SCALE GENOMIC DNA]</scope>
    <source>
        <strain evidence="12">NP7</strain>
    </source>
</reference>
<keyword evidence="4" id="KW-1003">Cell membrane</keyword>
<feature type="transmembrane region" description="Helical" evidence="9">
    <location>
        <begin position="160"/>
        <end position="183"/>
    </location>
</feature>
<feature type="transmembrane region" description="Helical" evidence="9">
    <location>
        <begin position="362"/>
        <end position="385"/>
    </location>
</feature>
<evidence type="ECO:0000256" key="1">
    <source>
        <dbReference type="ARBA" id="ARBA00004651"/>
    </source>
</evidence>
<dbReference type="InterPro" id="IPR005829">
    <property type="entry name" value="Sugar_transporter_CS"/>
</dbReference>
<evidence type="ECO:0000256" key="8">
    <source>
        <dbReference type="SAM" id="MobiDB-lite"/>
    </source>
</evidence>
<dbReference type="CDD" id="cd17324">
    <property type="entry name" value="MFS_NepI_like"/>
    <property type="match status" value="1"/>
</dbReference>
<proteinExistence type="inferred from homology"/>
<dbReference type="AlphaFoldDB" id="A0A2D2LV45"/>
<dbReference type="EMBL" id="CP024443">
    <property type="protein sequence ID" value="ATR78912.1"/>
    <property type="molecule type" value="Genomic_DNA"/>
</dbReference>
<evidence type="ECO:0000256" key="6">
    <source>
        <dbReference type="ARBA" id="ARBA00022989"/>
    </source>
</evidence>